<keyword evidence="2" id="KW-1133">Transmembrane helix</keyword>
<dbReference type="OrthoDB" id="5230421at2759"/>
<dbReference type="VEuPathDB" id="FungiDB:jhhlp_006286"/>
<dbReference type="Proteomes" id="UP000233524">
    <property type="component" value="Unassembled WGS sequence"/>
</dbReference>
<keyword evidence="5" id="KW-1185">Reference proteome</keyword>
<evidence type="ECO:0000313" key="5">
    <source>
        <dbReference type="Proteomes" id="UP000233524"/>
    </source>
</evidence>
<keyword evidence="1" id="KW-0677">Repeat</keyword>
<evidence type="ECO:0000313" key="4">
    <source>
        <dbReference type="EMBL" id="PKS07678.1"/>
    </source>
</evidence>
<comment type="caution">
    <text evidence="4">The sequence shown here is derived from an EMBL/GenBank/DDBJ whole genome shotgun (WGS) entry which is preliminary data.</text>
</comment>
<evidence type="ECO:0000259" key="3">
    <source>
        <dbReference type="PROSITE" id="PS51212"/>
    </source>
</evidence>
<dbReference type="PROSITE" id="PS51212">
    <property type="entry name" value="WSC"/>
    <property type="match status" value="1"/>
</dbReference>
<keyword evidence="2" id="KW-0472">Membrane</keyword>
<dbReference type="Pfam" id="PF01822">
    <property type="entry name" value="WSC"/>
    <property type="match status" value="1"/>
</dbReference>
<name>A0A2N3N5G7_9PEZI</name>
<evidence type="ECO:0000256" key="1">
    <source>
        <dbReference type="ARBA" id="ARBA00022737"/>
    </source>
</evidence>
<reference evidence="4 5" key="1">
    <citation type="journal article" date="2017" name="G3 (Bethesda)">
        <title>First Draft Genome Sequence of the Pathogenic Fungus Lomentospora prolificans (Formerly Scedosporium prolificans).</title>
        <authorList>
            <person name="Luo R."/>
            <person name="Zimin A."/>
            <person name="Workman R."/>
            <person name="Fan Y."/>
            <person name="Pertea G."/>
            <person name="Grossman N."/>
            <person name="Wear M.P."/>
            <person name="Jia B."/>
            <person name="Miller H."/>
            <person name="Casadevall A."/>
            <person name="Timp W."/>
            <person name="Zhang S.X."/>
            <person name="Salzberg S.L."/>
        </authorList>
    </citation>
    <scope>NUCLEOTIDE SEQUENCE [LARGE SCALE GENOMIC DNA]</scope>
    <source>
        <strain evidence="4 5">JHH-5317</strain>
    </source>
</reference>
<organism evidence="4 5">
    <name type="scientific">Lomentospora prolificans</name>
    <dbReference type="NCBI Taxonomy" id="41688"/>
    <lineage>
        <taxon>Eukaryota</taxon>
        <taxon>Fungi</taxon>
        <taxon>Dikarya</taxon>
        <taxon>Ascomycota</taxon>
        <taxon>Pezizomycotina</taxon>
        <taxon>Sordariomycetes</taxon>
        <taxon>Hypocreomycetidae</taxon>
        <taxon>Microascales</taxon>
        <taxon>Microascaceae</taxon>
        <taxon>Lomentospora</taxon>
    </lineage>
</organism>
<dbReference type="AlphaFoldDB" id="A0A2N3N5G7"/>
<proteinExistence type="predicted"/>
<dbReference type="STRING" id="41688.A0A2N3N5G7"/>
<keyword evidence="2" id="KW-0812">Transmembrane</keyword>
<dbReference type="InterPro" id="IPR051589">
    <property type="entry name" value="Sialate-O-sulfotransferase"/>
</dbReference>
<dbReference type="PANTHER" id="PTHR45964:SF5">
    <property type="entry name" value="WSCD FAMILY MEMBER CG9164"/>
    <property type="match status" value="1"/>
</dbReference>
<feature type="transmembrane region" description="Helical" evidence="2">
    <location>
        <begin position="63"/>
        <end position="83"/>
    </location>
</feature>
<accession>A0A2N3N5G7</accession>
<dbReference type="InParanoid" id="A0A2N3N5G7"/>
<feature type="domain" description="WSC" evidence="3">
    <location>
        <begin position="128"/>
        <end position="219"/>
    </location>
</feature>
<dbReference type="InterPro" id="IPR002889">
    <property type="entry name" value="WSC_carb-bd"/>
</dbReference>
<dbReference type="EMBL" id="NLAX01000701">
    <property type="protein sequence ID" value="PKS07678.1"/>
    <property type="molecule type" value="Genomic_DNA"/>
</dbReference>
<protein>
    <recommendedName>
        <fullName evidence="3">WSC domain-containing protein</fullName>
    </recommendedName>
</protein>
<dbReference type="PANTHER" id="PTHR45964">
    <property type="entry name" value="WSCD FAMILY MEMBER CG9164"/>
    <property type="match status" value="1"/>
</dbReference>
<dbReference type="SMART" id="SM00321">
    <property type="entry name" value="WSC"/>
    <property type="match status" value="1"/>
</dbReference>
<gene>
    <name evidence="4" type="ORF">jhhlp_006286</name>
</gene>
<evidence type="ECO:0000256" key="2">
    <source>
        <dbReference type="SAM" id="Phobius"/>
    </source>
</evidence>
<sequence>MNHDAAHQYDGLQVVPNETPDKLAYNPYPQSSYQGTSVMPAYVGEATAPKSEKRVAGMRRSTLILTAVIVLLVAAIALIGGLFGSKIGDLENKISLFGDSTPTSTTGDDATQTTPDLSATETDITVNGYKYLGCFEDASDRTLNDSSADRDTMTNAQCAQSCSRFKFFGTEFGAQCYCGNELTRTKAVAPWHCATHCSGSDAGAENCGGFFYLSLWQKTS</sequence>